<keyword evidence="3" id="KW-1185">Reference proteome</keyword>
<feature type="compositionally biased region" description="Basic residues" evidence="1">
    <location>
        <begin position="14"/>
        <end position="25"/>
    </location>
</feature>
<evidence type="ECO:0000313" key="2">
    <source>
        <dbReference type="EMBL" id="AJE80525.1"/>
    </source>
</evidence>
<organism evidence="2 3">
    <name type="scientific">Streptomyces albus (strain ATCC 21838 / DSM 41398 / FERM P-419 / JCM 4703 / NBRC 107858)</name>
    <dbReference type="NCBI Taxonomy" id="1081613"/>
    <lineage>
        <taxon>Bacteria</taxon>
        <taxon>Bacillati</taxon>
        <taxon>Actinomycetota</taxon>
        <taxon>Actinomycetes</taxon>
        <taxon>Kitasatosporales</taxon>
        <taxon>Streptomycetaceae</taxon>
        <taxon>Streptomyces</taxon>
    </lineage>
</organism>
<protein>
    <submittedName>
        <fullName evidence="2">Uncharacterized protein</fullName>
    </submittedName>
</protein>
<feature type="compositionally biased region" description="Basic and acidic residues" evidence="1">
    <location>
        <begin position="31"/>
        <end position="42"/>
    </location>
</feature>
<evidence type="ECO:0000256" key="1">
    <source>
        <dbReference type="SAM" id="MobiDB-lite"/>
    </source>
</evidence>
<dbReference type="AlphaFoldDB" id="A0A0B5EMF0"/>
<name>A0A0B5EMF0_STRA4</name>
<dbReference type="Proteomes" id="UP000031523">
    <property type="component" value="Chromosome"/>
</dbReference>
<gene>
    <name evidence="2" type="ORF">SLNWT_0149</name>
</gene>
<sequence length="42" mass="4665">MLWVSFNETALGGGHRRPQALRRSRPGLVLERAESTAEGRDS</sequence>
<proteinExistence type="predicted"/>
<dbReference type="KEGG" id="sals:SLNWT_0149"/>
<evidence type="ECO:0000313" key="3">
    <source>
        <dbReference type="Proteomes" id="UP000031523"/>
    </source>
</evidence>
<accession>A0A0B5EMF0</accession>
<feature type="region of interest" description="Disordered" evidence="1">
    <location>
        <begin position="11"/>
        <end position="42"/>
    </location>
</feature>
<reference evidence="2 3" key="1">
    <citation type="submission" date="2015-01" db="EMBL/GenBank/DDBJ databases">
        <title>Enhanced salinomycin production by adjusting the supply of polyketide extender units in Streptomyce albus DSM 41398.</title>
        <authorList>
            <person name="Lu C."/>
        </authorList>
    </citation>
    <scope>NUCLEOTIDE SEQUENCE [LARGE SCALE GENOMIC DNA]</scope>
    <source>
        <strain evidence="3">ATCC 21838 / DSM 41398 / FERM P-419 / JCM 4703 / NBRC 107858</strain>
    </source>
</reference>
<dbReference type="EMBL" id="CP010519">
    <property type="protein sequence ID" value="AJE80525.1"/>
    <property type="molecule type" value="Genomic_DNA"/>
</dbReference>